<dbReference type="GO" id="GO:0006979">
    <property type="term" value="P:response to oxidative stress"/>
    <property type="evidence" value="ECO:0007669"/>
    <property type="project" value="InterPro"/>
</dbReference>
<evidence type="ECO:0000259" key="10">
    <source>
        <dbReference type="Pfam" id="PF00199"/>
    </source>
</evidence>
<evidence type="ECO:0000313" key="12">
    <source>
        <dbReference type="Proteomes" id="UP001320420"/>
    </source>
</evidence>
<dbReference type="Gene3D" id="4.10.91.20">
    <property type="match status" value="1"/>
</dbReference>
<reference evidence="11 12" key="1">
    <citation type="submission" date="2024-02" db="EMBL/GenBank/DDBJ databases">
        <title>De novo assembly and annotation of 12 fungi associated with fruit tree decline syndrome in Ontario, Canada.</title>
        <authorList>
            <person name="Sulman M."/>
            <person name="Ellouze W."/>
            <person name="Ilyukhin E."/>
        </authorList>
    </citation>
    <scope>NUCLEOTIDE SEQUENCE [LARGE SCALE GENOMIC DNA]</scope>
    <source>
        <strain evidence="11 12">M11/M66-122</strain>
    </source>
</reference>
<organism evidence="11 12">
    <name type="scientific">Diatrype stigma</name>
    <dbReference type="NCBI Taxonomy" id="117547"/>
    <lineage>
        <taxon>Eukaryota</taxon>
        <taxon>Fungi</taxon>
        <taxon>Dikarya</taxon>
        <taxon>Ascomycota</taxon>
        <taxon>Pezizomycotina</taxon>
        <taxon>Sordariomycetes</taxon>
        <taxon>Xylariomycetidae</taxon>
        <taxon>Xylariales</taxon>
        <taxon>Diatrypaceae</taxon>
        <taxon>Diatrype</taxon>
    </lineage>
</organism>
<dbReference type="Pfam" id="PF00199">
    <property type="entry name" value="Catalase"/>
    <property type="match status" value="1"/>
</dbReference>
<dbReference type="EMBL" id="JAKJXP020000008">
    <property type="protein sequence ID" value="KAK7756163.1"/>
    <property type="molecule type" value="Genomic_DNA"/>
</dbReference>
<dbReference type="PANTHER" id="PTHR42821">
    <property type="entry name" value="CATALASE"/>
    <property type="match status" value="1"/>
</dbReference>
<keyword evidence="8" id="KW-0408">Iron</keyword>
<dbReference type="InterPro" id="IPR020835">
    <property type="entry name" value="Catalase_sf"/>
</dbReference>
<evidence type="ECO:0000256" key="9">
    <source>
        <dbReference type="ARBA" id="ARBA00023324"/>
    </source>
</evidence>
<protein>
    <recommendedName>
        <fullName evidence="3">catalase</fullName>
        <ecNumber evidence="3">1.11.1.6</ecNumber>
    </recommendedName>
</protein>
<accession>A0AAN9UXI6</accession>
<evidence type="ECO:0000256" key="3">
    <source>
        <dbReference type="ARBA" id="ARBA00012314"/>
    </source>
</evidence>
<dbReference type="Proteomes" id="UP001320420">
    <property type="component" value="Unassembled WGS sequence"/>
</dbReference>
<dbReference type="PANTHER" id="PTHR42821:SF3">
    <property type="entry name" value="CATALASE B"/>
    <property type="match status" value="1"/>
</dbReference>
<comment type="caution">
    <text evidence="11">The sequence shown here is derived from an EMBL/GenBank/DDBJ whole genome shotgun (WGS) entry which is preliminary data.</text>
</comment>
<evidence type="ECO:0000313" key="11">
    <source>
        <dbReference type="EMBL" id="KAK7756163.1"/>
    </source>
</evidence>
<dbReference type="InterPro" id="IPR011614">
    <property type="entry name" value="Catalase_core"/>
</dbReference>
<dbReference type="GO" id="GO:0042744">
    <property type="term" value="P:hydrogen peroxide catabolic process"/>
    <property type="evidence" value="ECO:0007669"/>
    <property type="project" value="UniProtKB-KW"/>
</dbReference>
<dbReference type="GO" id="GO:0046872">
    <property type="term" value="F:metal ion binding"/>
    <property type="evidence" value="ECO:0007669"/>
    <property type="project" value="UniProtKB-KW"/>
</dbReference>
<sequence>LLGLLGLASAACPFADPGALHARQDGGEDILASYKVDDSNGYFTDDVGGQIAEQDSLRAGSRGPTLLEDFIFRQKITHFDHERVC</sequence>
<comment type="cofactor">
    <cofactor evidence="1">
        <name>heme</name>
        <dbReference type="ChEBI" id="CHEBI:30413"/>
    </cofactor>
</comment>
<keyword evidence="5" id="KW-0349">Heme</keyword>
<evidence type="ECO:0000256" key="5">
    <source>
        <dbReference type="ARBA" id="ARBA00022617"/>
    </source>
</evidence>
<dbReference type="EC" id="1.11.1.6" evidence="3"/>
<comment type="similarity">
    <text evidence="2">Belongs to the catalase family.</text>
</comment>
<keyword evidence="6" id="KW-0479">Metal-binding</keyword>
<evidence type="ECO:0000256" key="8">
    <source>
        <dbReference type="ARBA" id="ARBA00023004"/>
    </source>
</evidence>
<keyword evidence="7" id="KW-0560">Oxidoreductase</keyword>
<dbReference type="InterPro" id="IPR024712">
    <property type="entry name" value="Catalase_clade2"/>
</dbReference>
<feature type="non-terminal residue" evidence="11">
    <location>
        <position position="1"/>
    </location>
</feature>
<evidence type="ECO:0000256" key="7">
    <source>
        <dbReference type="ARBA" id="ARBA00023002"/>
    </source>
</evidence>
<evidence type="ECO:0000256" key="4">
    <source>
        <dbReference type="ARBA" id="ARBA00022559"/>
    </source>
</evidence>
<dbReference type="SUPFAM" id="SSF56634">
    <property type="entry name" value="Heme-dependent catalase-like"/>
    <property type="match status" value="1"/>
</dbReference>
<dbReference type="GO" id="GO:0004096">
    <property type="term" value="F:catalase activity"/>
    <property type="evidence" value="ECO:0007669"/>
    <property type="project" value="UniProtKB-EC"/>
</dbReference>
<keyword evidence="12" id="KW-1185">Reference proteome</keyword>
<evidence type="ECO:0000256" key="1">
    <source>
        <dbReference type="ARBA" id="ARBA00001971"/>
    </source>
</evidence>
<keyword evidence="4" id="KW-0575">Peroxidase</keyword>
<gene>
    <name evidence="11" type="primary">CAT3_2</name>
    <name evidence="11" type="ORF">SLS62_001755</name>
</gene>
<dbReference type="GO" id="GO:0020037">
    <property type="term" value="F:heme binding"/>
    <property type="evidence" value="ECO:0007669"/>
    <property type="project" value="InterPro"/>
</dbReference>
<name>A0AAN9UXI6_9PEZI</name>
<proteinExistence type="inferred from homology"/>
<keyword evidence="9" id="KW-0376">Hydrogen peroxide</keyword>
<feature type="domain" description="Catalase core" evidence="10">
    <location>
        <begin position="49"/>
        <end position="84"/>
    </location>
</feature>
<evidence type="ECO:0000256" key="2">
    <source>
        <dbReference type="ARBA" id="ARBA00005329"/>
    </source>
</evidence>
<evidence type="ECO:0000256" key="6">
    <source>
        <dbReference type="ARBA" id="ARBA00022723"/>
    </source>
</evidence>
<dbReference type="AlphaFoldDB" id="A0AAN9UXI6"/>
<dbReference type="GO" id="GO:0005829">
    <property type="term" value="C:cytosol"/>
    <property type="evidence" value="ECO:0007669"/>
    <property type="project" value="TreeGrafter"/>
</dbReference>